<dbReference type="Proteomes" id="UP000027222">
    <property type="component" value="Unassembled WGS sequence"/>
</dbReference>
<proteinExistence type="predicted"/>
<feature type="region of interest" description="Disordered" evidence="1">
    <location>
        <begin position="58"/>
        <end position="88"/>
    </location>
</feature>
<sequence>MSRLTASPFHKPSPFEFPRALPSPPETHSDTITGPAHITTSTYILAAQDPGLVPGLVDTGLAGTSPDTPSRARRSGSIPYHNTGFRETKERAAQRSGKSLIIVIPPPTLIQEHGQHPHTISSGPYHRLSQGVVMSLFPSMFAQLTAIAREFSFPSTSGICLYFHFVEGGLTFTPRITDDSWQGLWSHLSEHLLPNERRPVISGKVEFDIDLRLARWYPAWLSAILREFPENPTHYYPSTAPSLAHYRRESSLADSRQFEEDTVDNPAIHQHSAPIGRHVPRKLSLVERFDASSSARPDVKTNPRSVISPPDTILSSSHVLSTIVQEDEPKTAKQNLDTRVNSWRASAVLSPNPLAATGQTSLDPPNLPNNMPIDTPVETPSPVEEKMRLEDYTWSISSAGPQSCDYASPTSWSDAHSVHVANRLEGSVCASPSVCTSFGPLDDDFDLYFASTNSIVPSPDVAHRFYEDSPPTPLTATSWGAPLSYPPSPRYKYVSIPSPDLAQRFYEDSPPTPMTATSWGAPLSYPPSPRCVSPAPSLDIGERTRHEETASPVGLSRSPWLHTWPYNSEHYQASTSFDRKPWSHVWPYGAVRSQELSDMPWPLAWPYTSERYKATAGPNGTPPGGNPWPYVWPYNNDRPKTPSGMPWSHVWPYISQQFVQDTPSIAVKLPAEYPMFDLYAAVYPHNLEDIYPAPLSLPGSKLWPDPSRRSAQDTLSSIGVRLPAEYPTVELYTAVYPHNLDNIYPAIVRSHVDNTQLQEGYPFFDIYPPTSAPYFGHFSLHTCNPHSQYPSFDIYPEVRTPSKPTSVELPSKFLPLQKYPVLNIYPAVYPHFDIYPSVEQEIQTKLGRQSLRTSLDVTYPFFSLYPAVYPHFDLYPFIHEDFNQGAQQSDSATMLLLSVVVPPAYPFFNLYPAIYPHLDIYPTFYSSVHGKADEASERTLTPALGLIYPYFNLYPGVYPHLDLYPAPYGLLPKADEHDGRSLTPTLALAYPYFNLYPRVYPHLEIYPAPYFSKTSAASYSIAVYPHFYLYPTIETRSGDTHAKPTSNRTDAQYPFFDLYPAVYPYFDLYLPLPELFLTQPKKAKSSSRLTHLELHAMAMMERQRPFGPGDSVPGLQETGPTVRSQLSLINEDEEISHYLQETSASNTARNIRLSSVPRSRDSQAAYKSGSAIFLPDPANTVHPFNSLSLRRSTNSPEREISTSAGLREHQSSRASIGLPPKLGPSRRDSLVLQRVKAFDHNGEFFNLLLEYFLTSSDQQKPKQDSPKRH</sequence>
<dbReference type="STRING" id="685588.A0A067TUU6"/>
<evidence type="ECO:0000313" key="3">
    <source>
        <dbReference type="Proteomes" id="UP000027222"/>
    </source>
</evidence>
<reference evidence="3" key="1">
    <citation type="journal article" date="2014" name="Proc. Natl. Acad. Sci. U.S.A.">
        <title>Extensive sampling of basidiomycete genomes demonstrates inadequacy of the white-rot/brown-rot paradigm for wood decay fungi.</title>
        <authorList>
            <person name="Riley R."/>
            <person name="Salamov A.A."/>
            <person name="Brown D.W."/>
            <person name="Nagy L.G."/>
            <person name="Floudas D."/>
            <person name="Held B.W."/>
            <person name="Levasseur A."/>
            <person name="Lombard V."/>
            <person name="Morin E."/>
            <person name="Otillar R."/>
            <person name="Lindquist E.A."/>
            <person name="Sun H."/>
            <person name="LaButti K.M."/>
            <person name="Schmutz J."/>
            <person name="Jabbour D."/>
            <person name="Luo H."/>
            <person name="Baker S.E."/>
            <person name="Pisabarro A.G."/>
            <person name="Walton J.D."/>
            <person name="Blanchette R.A."/>
            <person name="Henrissat B."/>
            <person name="Martin F."/>
            <person name="Cullen D."/>
            <person name="Hibbett D.S."/>
            <person name="Grigoriev I.V."/>
        </authorList>
    </citation>
    <scope>NUCLEOTIDE SEQUENCE [LARGE SCALE GENOMIC DNA]</scope>
    <source>
        <strain evidence="3">CBS 339.88</strain>
    </source>
</reference>
<feature type="compositionally biased region" description="Polar residues" evidence="1">
    <location>
        <begin position="1185"/>
        <end position="1195"/>
    </location>
</feature>
<name>A0A067TUU6_GALM3</name>
<dbReference type="OrthoDB" id="3269353at2759"/>
<keyword evidence="3" id="KW-1185">Reference proteome</keyword>
<dbReference type="EMBL" id="KL142368">
    <property type="protein sequence ID" value="KDR83704.1"/>
    <property type="molecule type" value="Genomic_DNA"/>
</dbReference>
<organism evidence="2 3">
    <name type="scientific">Galerina marginata (strain CBS 339.88)</name>
    <dbReference type="NCBI Taxonomy" id="685588"/>
    <lineage>
        <taxon>Eukaryota</taxon>
        <taxon>Fungi</taxon>
        <taxon>Dikarya</taxon>
        <taxon>Basidiomycota</taxon>
        <taxon>Agaricomycotina</taxon>
        <taxon>Agaricomycetes</taxon>
        <taxon>Agaricomycetidae</taxon>
        <taxon>Agaricales</taxon>
        <taxon>Agaricineae</taxon>
        <taxon>Strophariaceae</taxon>
        <taxon>Galerina</taxon>
    </lineage>
</organism>
<feature type="region of interest" description="Disordered" evidence="1">
    <location>
        <begin position="291"/>
        <end position="312"/>
    </location>
</feature>
<dbReference type="AlphaFoldDB" id="A0A067TUU6"/>
<evidence type="ECO:0000256" key="1">
    <source>
        <dbReference type="SAM" id="MobiDB-lite"/>
    </source>
</evidence>
<evidence type="ECO:0000313" key="2">
    <source>
        <dbReference type="EMBL" id="KDR83704.1"/>
    </source>
</evidence>
<feature type="region of interest" description="Disordered" evidence="1">
    <location>
        <begin position="1185"/>
        <end position="1226"/>
    </location>
</feature>
<protein>
    <submittedName>
        <fullName evidence="2">Uncharacterized protein</fullName>
    </submittedName>
</protein>
<dbReference type="HOGENOM" id="CLU_004026_0_0_1"/>
<accession>A0A067TUU6</accession>
<feature type="region of interest" description="Disordered" evidence="1">
    <location>
        <begin position="1"/>
        <end position="34"/>
    </location>
</feature>
<gene>
    <name evidence="2" type="ORF">GALMADRAFT_133125</name>
</gene>
<feature type="compositionally biased region" description="Basic and acidic residues" evidence="1">
    <location>
        <begin position="1196"/>
        <end position="1211"/>
    </location>
</feature>